<dbReference type="PROSITE" id="PS50089">
    <property type="entry name" value="ZF_RING_2"/>
    <property type="match status" value="1"/>
</dbReference>
<protein>
    <recommendedName>
        <fullName evidence="11">RING finger protein 37</fullName>
    </recommendedName>
</protein>
<dbReference type="InterPro" id="IPR039847">
    <property type="entry name" value="Ubox5"/>
</dbReference>
<dbReference type="InterPro" id="IPR039925">
    <property type="entry name" value="RNF37_RING-Ubox"/>
</dbReference>
<dbReference type="PROSITE" id="PS00518">
    <property type="entry name" value="ZF_RING_1"/>
    <property type="match status" value="1"/>
</dbReference>
<dbReference type="InterPro" id="IPR017907">
    <property type="entry name" value="Znf_RING_CS"/>
</dbReference>
<dbReference type="SUPFAM" id="SSF57850">
    <property type="entry name" value="RING/U-box"/>
    <property type="match status" value="1"/>
</dbReference>
<evidence type="ECO:0000313" key="9">
    <source>
        <dbReference type="EMBL" id="KAJ8298411.1"/>
    </source>
</evidence>
<evidence type="ECO:0000256" key="4">
    <source>
        <dbReference type="PROSITE-ProRule" id="PRU00094"/>
    </source>
</evidence>
<dbReference type="InterPro" id="IPR001841">
    <property type="entry name" value="Znf_RING"/>
</dbReference>
<organism evidence="9 10">
    <name type="scientific">Tegillarca granosa</name>
    <name type="common">Malaysian cockle</name>
    <name type="synonym">Anadara granosa</name>
    <dbReference type="NCBI Taxonomy" id="220873"/>
    <lineage>
        <taxon>Eukaryota</taxon>
        <taxon>Metazoa</taxon>
        <taxon>Spiralia</taxon>
        <taxon>Lophotrochozoa</taxon>
        <taxon>Mollusca</taxon>
        <taxon>Bivalvia</taxon>
        <taxon>Autobranchia</taxon>
        <taxon>Pteriomorphia</taxon>
        <taxon>Arcoida</taxon>
        <taxon>Arcoidea</taxon>
        <taxon>Arcidae</taxon>
        <taxon>Tegillarca</taxon>
    </lineage>
</organism>
<evidence type="ECO:0000256" key="5">
    <source>
        <dbReference type="SAM" id="MobiDB-lite"/>
    </source>
</evidence>
<dbReference type="InterPro" id="IPR003613">
    <property type="entry name" value="Ubox_domain"/>
</dbReference>
<reference evidence="9 10" key="1">
    <citation type="submission" date="2022-12" db="EMBL/GenBank/DDBJ databases">
        <title>Chromosome-level genome of Tegillarca granosa.</title>
        <authorList>
            <person name="Kim J."/>
        </authorList>
    </citation>
    <scope>NUCLEOTIDE SEQUENCE [LARGE SCALE GENOMIC DNA]</scope>
    <source>
        <strain evidence="9">Teg-2019</strain>
        <tissue evidence="9">Adductor muscle</tissue>
    </source>
</reference>
<dbReference type="PROSITE" id="PS50114">
    <property type="entry name" value="GATA_ZN_FINGER_2"/>
    <property type="match status" value="1"/>
</dbReference>
<evidence type="ECO:0008006" key="11">
    <source>
        <dbReference type="Google" id="ProtNLM"/>
    </source>
</evidence>
<dbReference type="Pfam" id="PF19318">
    <property type="entry name" value="DUF5918"/>
    <property type="match status" value="1"/>
</dbReference>
<feature type="region of interest" description="Disordered" evidence="5">
    <location>
        <begin position="409"/>
        <end position="442"/>
    </location>
</feature>
<name>A0ABQ9E1X1_TEGGR</name>
<dbReference type="InterPro" id="IPR000679">
    <property type="entry name" value="Znf_GATA"/>
</dbReference>
<feature type="domain" description="U-box" evidence="8">
    <location>
        <begin position="261"/>
        <end position="341"/>
    </location>
</feature>
<sequence length="594" mass="66597">MLLDFCDGRLDPVIYCDKVCADGFEVSNLISTDMRTRNKGFISESFINPPVNIRVVFPCNIQIYRIVINPVVGRQKSTGFEIFTCCHSYTSSNSKEQDQKGQHQSTSGGELFVPVGRVLLQEPSVVCFQSVHFRITDQWRPDNIPEVDKFPVVRDLRHAKVGNLNYVHQVTIRINRTVGGSAPCIRRLEIWGKPPSSCPQYLNDKIRQILFPSFCAFQKEFGSSNLDENKINTDKDSGNSGNNLTEIYGENHTNIFENGVEIPEEFIDSITCDMMTNPLLLPCGKNIDQSTLEKHVSAGASWGRLACDPFTGILLDDKNQAIPNSHLKSRIDQFILKHSELLKHLPRTLGNSKGQGLLSSRLVQSNNISELKHIESSSKYETAGVKCQYNSAKSNKSSKLENDLIQRELKRKHSDFDDNTPSCSSERTSSMQLTGPPNKRVHHENSLQQSLDSALDKMLENLPTFRKSLLANEQTRDNDSAEVLVHQKIGVSKTAIESVDSFLQAENSSSVVNNKAQGSLYKSCDTSDEILQTEGIIKCVNCGEDDTLAWYRIPCGHLYCRNCVRSSTIHTESMECNQCHNICSKSDIVKVYKS</sequence>
<proteinExistence type="predicted"/>
<evidence type="ECO:0000259" key="6">
    <source>
        <dbReference type="PROSITE" id="PS50089"/>
    </source>
</evidence>
<evidence type="ECO:0000256" key="3">
    <source>
        <dbReference type="ARBA" id="ARBA00022833"/>
    </source>
</evidence>
<evidence type="ECO:0000256" key="2">
    <source>
        <dbReference type="ARBA" id="ARBA00022771"/>
    </source>
</evidence>
<dbReference type="InterPro" id="IPR013083">
    <property type="entry name" value="Znf_RING/FYVE/PHD"/>
</dbReference>
<evidence type="ECO:0000313" key="10">
    <source>
        <dbReference type="Proteomes" id="UP001217089"/>
    </source>
</evidence>
<dbReference type="PANTHER" id="PTHR13492">
    <property type="entry name" value="RING FINGER PROTEIN 37"/>
    <property type="match status" value="1"/>
</dbReference>
<gene>
    <name evidence="9" type="ORF">KUTeg_024942</name>
</gene>
<dbReference type="SMART" id="SM00504">
    <property type="entry name" value="Ubox"/>
    <property type="match status" value="1"/>
</dbReference>
<evidence type="ECO:0000256" key="1">
    <source>
        <dbReference type="ARBA" id="ARBA00022723"/>
    </source>
</evidence>
<dbReference type="Pfam" id="PF04564">
    <property type="entry name" value="U-box"/>
    <property type="match status" value="1"/>
</dbReference>
<dbReference type="PANTHER" id="PTHR13492:SF2">
    <property type="entry name" value="RING FINGER PROTEIN 37"/>
    <property type="match status" value="1"/>
</dbReference>
<dbReference type="CDD" id="cd16660">
    <property type="entry name" value="RING-Ubox_RNF37"/>
    <property type="match status" value="1"/>
</dbReference>
<dbReference type="Gene3D" id="3.30.40.10">
    <property type="entry name" value="Zinc/RING finger domain, C3HC4 (zinc finger)"/>
    <property type="match status" value="2"/>
</dbReference>
<dbReference type="InterPro" id="IPR045696">
    <property type="entry name" value="Ubox5_N"/>
</dbReference>
<feature type="compositionally biased region" description="Polar residues" evidence="5">
    <location>
        <begin position="419"/>
        <end position="435"/>
    </location>
</feature>
<keyword evidence="3" id="KW-0862">Zinc</keyword>
<feature type="domain" description="GATA-type" evidence="7">
    <location>
        <begin position="538"/>
        <end position="563"/>
    </location>
</feature>
<accession>A0ABQ9E1X1</accession>
<feature type="domain" description="RING-type" evidence="6">
    <location>
        <begin position="539"/>
        <end position="580"/>
    </location>
</feature>
<keyword evidence="1" id="KW-0479">Metal-binding</keyword>
<keyword evidence="10" id="KW-1185">Reference proteome</keyword>
<evidence type="ECO:0000259" key="8">
    <source>
        <dbReference type="PROSITE" id="PS51698"/>
    </source>
</evidence>
<keyword evidence="2 4" id="KW-0863">Zinc-finger</keyword>
<evidence type="ECO:0000259" key="7">
    <source>
        <dbReference type="PROSITE" id="PS50114"/>
    </source>
</evidence>
<dbReference type="EMBL" id="JARBDR010000923">
    <property type="protein sequence ID" value="KAJ8298411.1"/>
    <property type="molecule type" value="Genomic_DNA"/>
</dbReference>
<dbReference type="PROSITE" id="PS51698">
    <property type="entry name" value="U_BOX"/>
    <property type="match status" value="1"/>
</dbReference>
<dbReference type="Proteomes" id="UP001217089">
    <property type="component" value="Unassembled WGS sequence"/>
</dbReference>
<comment type="caution">
    <text evidence="9">The sequence shown here is derived from an EMBL/GenBank/DDBJ whole genome shotgun (WGS) entry which is preliminary data.</text>
</comment>